<dbReference type="InterPro" id="IPR029044">
    <property type="entry name" value="Nucleotide-diphossugar_trans"/>
</dbReference>
<accession>A0A9X4QU52</accession>
<evidence type="ECO:0000313" key="5">
    <source>
        <dbReference type="Proteomes" id="UP001153404"/>
    </source>
</evidence>
<gene>
    <name evidence="4" type="ORF">OMP40_22900</name>
</gene>
<protein>
    <submittedName>
        <fullName evidence="4">Phosphocholine cytidylyltransferase family protein</fullName>
    </submittedName>
</protein>
<dbReference type="PANTHER" id="PTHR43584:SF8">
    <property type="entry name" value="N-ACETYLMURAMATE ALPHA-1-PHOSPHATE URIDYLYLTRANSFERASE"/>
    <property type="match status" value="1"/>
</dbReference>
<dbReference type="AlphaFoldDB" id="A0A9X4QU52"/>
<organism evidence="4 5">
    <name type="scientific">Cohnella rhizosphaerae</name>
    <dbReference type="NCBI Taxonomy" id="1457232"/>
    <lineage>
        <taxon>Bacteria</taxon>
        <taxon>Bacillati</taxon>
        <taxon>Bacillota</taxon>
        <taxon>Bacilli</taxon>
        <taxon>Bacillales</taxon>
        <taxon>Paenibacillaceae</taxon>
        <taxon>Cohnella</taxon>
    </lineage>
</organism>
<keyword evidence="5" id="KW-1185">Reference proteome</keyword>
<dbReference type="Pfam" id="PF00483">
    <property type="entry name" value="NTP_transferase"/>
    <property type="match status" value="1"/>
</dbReference>
<dbReference type="Gene3D" id="3.90.550.10">
    <property type="entry name" value="Spore Coat Polysaccharide Biosynthesis Protein SpsA, Chain A"/>
    <property type="match status" value="1"/>
</dbReference>
<dbReference type="CDD" id="cd02523">
    <property type="entry name" value="PC_cytidylyltransferase"/>
    <property type="match status" value="1"/>
</dbReference>
<dbReference type="SUPFAM" id="SSF53448">
    <property type="entry name" value="Nucleotide-diphospho-sugar transferases"/>
    <property type="match status" value="1"/>
</dbReference>
<dbReference type="GO" id="GO:0016779">
    <property type="term" value="F:nucleotidyltransferase activity"/>
    <property type="evidence" value="ECO:0007669"/>
    <property type="project" value="UniProtKB-KW"/>
</dbReference>
<comment type="caution">
    <text evidence="4">The sequence shown here is derived from an EMBL/GenBank/DDBJ whole genome shotgun (WGS) entry which is preliminary data.</text>
</comment>
<keyword evidence="1" id="KW-0808">Transferase</keyword>
<evidence type="ECO:0000256" key="2">
    <source>
        <dbReference type="ARBA" id="ARBA00022695"/>
    </source>
</evidence>
<dbReference type="PANTHER" id="PTHR43584">
    <property type="entry name" value="NUCLEOTIDYL TRANSFERASE"/>
    <property type="match status" value="1"/>
</dbReference>
<dbReference type="RefSeq" id="WP_277534976.1">
    <property type="nucleotide sequence ID" value="NZ_JAPDIA010000007.1"/>
</dbReference>
<keyword evidence="2 4" id="KW-0548">Nucleotidyltransferase</keyword>
<dbReference type="Proteomes" id="UP001153404">
    <property type="component" value="Unassembled WGS sequence"/>
</dbReference>
<dbReference type="InterPro" id="IPR050065">
    <property type="entry name" value="GlmU-like"/>
</dbReference>
<name>A0A9X4QU52_9BACL</name>
<dbReference type="InterPro" id="IPR005835">
    <property type="entry name" value="NTP_transferase_dom"/>
</dbReference>
<feature type="domain" description="Nucleotidyl transferase" evidence="3">
    <location>
        <begin position="2"/>
        <end position="121"/>
    </location>
</feature>
<reference evidence="4" key="1">
    <citation type="submission" date="2022-10" db="EMBL/GenBank/DDBJ databases">
        <title>Comparative genomic analysis of Cohnella hashimotonis sp. nov., isolated from the International Space Station.</title>
        <authorList>
            <person name="Simpson A."/>
            <person name="Venkateswaran K."/>
        </authorList>
    </citation>
    <scope>NUCLEOTIDE SEQUENCE</scope>
    <source>
        <strain evidence="4">DSM 28161</strain>
    </source>
</reference>
<evidence type="ECO:0000259" key="3">
    <source>
        <dbReference type="Pfam" id="PF00483"/>
    </source>
</evidence>
<evidence type="ECO:0000313" key="4">
    <source>
        <dbReference type="EMBL" id="MDG0811901.1"/>
    </source>
</evidence>
<sequence length="183" mass="21000">MLAAGKGTRLRPLTDDRPKTMIKLNNQTLLDRQLERFHRFGIKDVAVVTGYCSDAVSSQFVFKAFENKDYNSTNMAYSLFCAKEFLEDDVIISYGDILYEDQVLDKLSKSEQDISVTVDLDWEKYYSQRFQNPYDDAESLIYDNNLKITDIGKSNPLPKEVMAQYIGLIKLSKAGARTFFVDI</sequence>
<proteinExistence type="predicted"/>
<evidence type="ECO:0000256" key="1">
    <source>
        <dbReference type="ARBA" id="ARBA00022679"/>
    </source>
</evidence>
<dbReference type="EMBL" id="JAPDIA010000007">
    <property type="protein sequence ID" value="MDG0811901.1"/>
    <property type="molecule type" value="Genomic_DNA"/>
</dbReference>